<dbReference type="Proteomes" id="UP000551878">
    <property type="component" value="Unassembled WGS sequence"/>
</dbReference>
<evidence type="ECO:0000313" key="2">
    <source>
        <dbReference type="Proteomes" id="UP000551878"/>
    </source>
</evidence>
<dbReference type="AlphaFoldDB" id="A0A840QLK3"/>
<comment type="caution">
    <text evidence="1">The sequence shown here is derived from an EMBL/GenBank/DDBJ whole genome shotgun (WGS) entry which is preliminary data.</text>
</comment>
<organism evidence="1 2">
    <name type="scientific">Texcoconibacillus texcoconensis</name>
    <dbReference type="NCBI Taxonomy" id="1095777"/>
    <lineage>
        <taxon>Bacteria</taxon>
        <taxon>Bacillati</taxon>
        <taxon>Bacillota</taxon>
        <taxon>Bacilli</taxon>
        <taxon>Bacillales</taxon>
        <taxon>Bacillaceae</taxon>
        <taxon>Texcoconibacillus</taxon>
    </lineage>
</organism>
<dbReference type="RefSeq" id="WP_184662723.1">
    <property type="nucleotide sequence ID" value="NZ_JACHHB010000001.1"/>
</dbReference>
<gene>
    <name evidence="1" type="ORF">HNQ41_000394</name>
</gene>
<sequence>MKKRAFFVIIPIVFLATLFMFIRLDFISAASTFDVGVSSSEHAVEVVDEKTDADMIGAPLWDEGRLNGSDVTLTLGASKDDVLNRRGSPNETGMYAGGIYMDYQDITYFINPETDQMSAMAMKLEEDEGEALRSYSTRYESLLREKGMNEKDGLWMESYRHGELEWILESEDESSPPKWAWLFDKSISSQINVS</sequence>
<keyword evidence="2" id="KW-1185">Reference proteome</keyword>
<proteinExistence type="predicted"/>
<evidence type="ECO:0000313" key="1">
    <source>
        <dbReference type="EMBL" id="MBB5172254.1"/>
    </source>
</evidence>
<name>A0A840QLK3_9BACI</name>
<accession>A0A840QLK3</accession>
<dbReference type="EMBL" id="JACHHB010000001">
    <property type="protein sequence ID" value="MBB5172254.1"/>
    <property type="molecule type" value="Genomic_DNA"/>
</dbReference>
<reference evidence="1 2" key="1">
    <citation type="submission" date="2020-08" db="EMBL/GenBank/DDBJ databases">
        <title>Genomic Encyclopedia of Type Strains, Phase IV (KMG-IV): sequencing the most valuable type-strain genomes for metagenomic binning, comparative biology and taxonomic classification.</title>
        <authorList>
            <person name="Goeker M."/>
        </authorList>
    </citation>
    <scope>NUCLEOTIDE SEQUENCE [LARGE SCALE GENOMIC DNA]</scope>
    <source>
        <strain evidence="1 2">DSM 24696</strain>
    </source>
</reference>
<protein>
    <submittedName>
        <fullName evidence="1">Uncharacterized protein</fullName>
    </submittedName>
</protein>